<evidence type="ECO:0000313" key="3">
    <source>
        <dbReference type="Proteomes" id="UP000199352"/>
    </source>
</evidence>
<dbReference type="SUPFAM" id="SSF50814">
    <property type="entry name" value="Lipocalins"/>
    <property type="match status" value="1"/>
</dbReference>
<dbReference type="GO" id="GO:0016831">
    <property type="term" value="F:carboxy-lyase activity"/>
    <property type="evidence" value="ECO:0007669"/>
    <property type="project" value="InterPro"/>
</dbReference>
<keyword evidence="3" id="KW-1185">Reference proteome</keyword>
<dbReference type="STRING" id="402600.SAMN05216188_110259"/>
<dbReference type="AlphaFoldDB" id="A0A1H9NKZ7"/>
<reference evidence="3" key="1">
    <citation type="submission" date="2016-10" db="EMBL/GenBank/DDBJ databases">
        <authorList>
            <person name="Varghese N."/>
            <person name="Submissions S."/>
        </authorList>
    </citation>
    <scope>NUCLEOTIDE SEQUENCE [LARGE SCALE GENOMIC DNA]</scope>
    <source>
        <strain evidence="3">CGMCC 4.3525</strain>
    </source>
</reference>
<feature type="compositionally biased region" description="Basic and acidic residues" evidence="1">
    <location>
        <begin position="60"/>
        <end position="77"/>
    </location>
</feature>
<evidence type="ECO:0000256" key="1">
    <source>
        <dbReference type="SAM" id="MobiDB-lite"/>
    </source>
</evidence>
<dbReference type="EMBL" id="FOFR01000010">
    <property type="protein sequence ID" value="SER36417.1"/>
    <property type="molecule type" value="Genomic_DNA"/>
</dbReference>
<gene>
    <name evidence="2" type="ORF">SAMN05216188_110259</name>
</gene>
<dbReference type="Proteomes" id="UP000199352">
    <property type="component" value="Unassembled WGS sequence"/>
</dbReference>
<organism evidence="2 3">
    <name type="scientific">Lentzea xinjiangensis</name>
    <dbReference type="NCBI Taxonomy" id="402600"/>
    <lineage>
        <taxon>Bacteria</taxon>
        <taxon>Bacillati</taxon>
        <taxon>Actinomycetota</taxon>
        <taxon>Actinomycetes</taxon>
        <taxon>Pseudonocardiales</taxon>
        <taxon>Pseudonocardiaceae</taxon>
        <taxon>Lentzea</taxon>
    </lineage>
</organism>
<feature type="region of interest" description="Disordered" evidence="1">
    <location>
        <begin position="53"/>
        <end position="77"/>
    </location>
</feature>
<dbReference type="InterPro" id="IPR012674">
    <property type="entry name" value="Calycin"/>
</dbReference>
<dbReference type="InterPro" id="IPR008729">
    <property type="entry name" value="PA_de_COase"/>
</dbReference>
<dbReference type="Gene3D" id="2.40.128.20">
    <property type="match status" value="1"/>
</dbReference>
<proteinExistence type="predicted"/>
<evidence type="ECO:0000313" key="2">
    <source>
        <dbReference type="EMBL" id="SER36417.1"/>
    </source>
</evidence>
<name>A0A1H9NKZ7_9PSEU</name>
<dbReference type="Pfam" id="PF05870">
    <property type="entry name" value="PA_decarbox"/>
    <property type="match status" value="1"/>
</dbReference>
<sequence length="77" mass="8849">MIFFPRWVQDDPGATACFQNDHLDRMTALRDTGPTYPVEVVDETAEITFVEQRDTDDDTVIDRAPEELPDGYADRTR</sequence>
<accession>A0A1H9NKZ7</accession>
<protein>
    <submittedName>
        <fullName evidence="2">Phenolic acid decarboxylase</fullName>
    </submittedName>
</protein>